<evidence type="ECO:0000256" key="4">
    <source>
        <dbReference type="ARBA" id="ARBA00023163"/>
    </source>
</evidence>
<sequence>MNEFKNTRYTLLRKLQSEHNEKNWEEFVTYYSPYIFVIIRRFNVGSQDSEELMQDVLVKIWKNIGKFDPEEYKCRFRTWLGVMIRNTVFNFFKSKASKNSRMNVSYQEIMGKLELITEAEIDVISEREWKNHIAQLAWTKLKNDFSEQTQKVFEQSIKVDISNAELAKKFAISESSVRVFKMRVRKAMHKEIIRLNSELES</sequence>
<organism evidence="6 7">
    <name type="scientific">Lentisphaera profundi</name>
    <dbReference type="NCBI Taxonomy" id="1658616"/>
    <lineage>
        <taxon>Bacteria</taxon>
        <taxon>Pseudomonadati</taxon>
        <taxon>Lentisphaerota</taxon>
        <taxon>Lentisphaeria</taxon>
        <taxon>Lentisphaerales</taxon>
        <taxon>Lentisphaeraceae</taxon>
        <taxon>Lentisphaera</taxon>
    </lineage>
</organism>
<evidence type="ECO:0000256" key="1">
    <source>
        <dbReference type="ARBA" id="ARBA00023015"/>
    </source>
</evidence>
<dbReference type="RefSeq" id="WP_274154231.1">
    <property type="nucleotide sequence ID" value="NZ_CP117812.1"/>
</dbReference>
<dbReference type="Proteomes" id="UP001214250">
    <property type="component" value="Chromosome 2"/>
</dbReference>
<dbReference type="InterPro" id="IPR013325">
    <property type="entry name" value="RNA_pol_sigma_r2"/>
</dbReference>
<dbReference type="SUPFAM" id="SSF88946">
    <property type="entry name" value="Sigma2 domain of RNA polymerase sigma factors"/>
    <property type="match status" value="1"/>
</dbReference>
<evidence type="ECO:0000256" key="3">
    <source>
        <dbReference type="ARBA" id="ARBA00023125"/>
    </source>
</evidence>
<proteinExistence type="predicted"/>
<evidence type="ECO:0000313" key="7">
    <source>
        <dbReference type="Proteomes" id="UP001214250"/>
    </source>
</evidence>
<dbReference type="InterPro" id="IPR039425">
    <property type="entry name" value="RNA_pol_sigma-70-like"/>
</dbReference>
<feature type="domain" description="RNA polymerase sigma-70 region 2" evidence="5">
    <location>
        <begin position="28"/>
        <end position="96"/>
    </location>
</feature>
<keyword evidence="2" id="KW-0731">Sigma factor</keyword>
<keyword evidence="3" id="KW-0238">DNA-binding</keyword>
<evidence type="ECO:0000313" key="6">
    <source>
        <dbReference type="EMBL" id="WDE99373.1"/>
    </source>
</evidence>
<protein>
    <submittedName>
        <fullName evidence="6">Sigma-70 family RNA polymerase sigma factor</fullName>
    </submittedName>
</protein>
<keyword evidence="1" id="KW-0805">Transcription regulation</keyword>
<keyword evidence="4" id="KW-0804">Transcription</keyword>
<accession>A0ABY7W544</accession>
<keyword evidence="7" id="KW-1185">Reference proteome</keyword>
<gene>
    <name evidence="6" type="ORF">PQO03_16170</name>
</gene>
<dbReference type="Pfam" id="PF04542">
    <property type="entry name" value="Sigma70_r2"/>
    <property type="match status" value="1"/>
</dbReference>
<reference evidence="6 7" key="1">
    <citation type="submission" date="2023-02" db="EMBL/GenBank/DDBJ databases">
        <title>Genome sequence of Lentisphaera profundi SAORIC-696.</title>
        <authorList>
            <person name="Kim e."/>
            <person name="Cho J.-C."/>
            <person name="Choi A."/>
            <person name="Kang I."/>
        </authorList>
    </citation>
    <scope>NUCLEOTIDE SEQUENCE [LARGE SCALE GENOMIC DNA]</scope>
    <source>
        <strain evidence="6 7">SAORIC-696</strain>
    </source>
</reference>
<evidence type="ECO:0000256" key="2">
    <source>
        <dbReference type="ARBA" id="ARBA00023082"/>
    </source>
</evidence>
<dbReference type="InterPro" id="IPR014284">
    <property type="entry name" value="RNA_pol_sigma-70_dom"/>
</dbReference>
<name>A0ABY7W544_9BACT</name>
<dbReference type="EMBL" id="CP117812">
    <property type="protein sequence ID" value="WDE99373.1"/>
    <property type="molecule type" value="Genomic_DNA"/>
</dbReference>
<dbReference type="PANTHER" id="PTHR43133">
    <property type="entry name" value="RNA POLYMERASE ECF-TYPE SIGMA FACTO"/>
    <property type="match status" value="1"/>
</dbReference>
<dbReference type="PANTHER" id="PTHR43133:SF8">
    <property type="entry name" value="RNA POLYMERASE SIGMA FACTOR HI_1459-RELATED"/>
    <property type="match status" value="1"/>
</dbReference>
<dbReference type="NCBIfam" id="TIGR02937">
    <property type="entry name" value="sigma70-ECF"/>
    <property type="match status" value="1"/>
</dbReference>
<dbReference type="Gene3D" id="1.10.1740.10">
    <property type="match status" value="1"/>
</dbReference>
<dbReference type="InterPro" id="IPR007627">
    <property type="entry name" value="RNA_pol_sigma70_r2"/>
</dbReference>
<evidence type="ECO:0000259" key="5">
    <source>
        <dbReference type="Pfam" id="PF04542"/>
    </source>
</evidence>